<dbReference type="AlphaFoldDB" id="A0A7C8MNV4"/>
<evidence type="ECO:0000313" key="1">
    <source>
        <dbReference type="EMBL" id="KAF2966808.1"/>
    </source>
</evidence>
<evidence type="ECO:0000313" key="2">
    <source>
        <dbReference type="Proteomes" id="UP000481858"/>
    </source>
</evidence>
<reference evidence="1 2" key="1">
    <citation type="submission" date="2019-12" db="EMBL/GenBank/DDBJ databases">
        <title>Draft genome sequence of the ascomycete Xylaria multiplex DSM 110363.</title>
        <authorList>
            <person name="Buettner E."/>
            <person name="Kellner H."/>
        </authorList>
    </citation>
    <scope>NUCLEOTIDE SEQUENCE [LARGE SCALE GENOMIC DNA]</scope>
    <source>
        <strain evidence="1 2">DSM 110363</strain>
    </source>
</reference>
<organism evidence="1 2">
    <name type="scientific">Xylaria multiplex</name>
    <dbReference type="NCBI Taxonomy" id="323545"/>
    <lineage>
        <taxon>Eukaryota</taxon>
        <taxon>Fungi</taxon>
        <taxon>Dikarya</taxon>
        <taxon>Ascomycota</taxon>
        <taxon>Pezizomycotina</taxon>
        <taxon>Sordariomycetes</taxon>
        <taxon>Xylariomycetidae</taxon>
        <taxon>Xylariales</taxon>
        <taxon>Xylariaceae</taxon>
        <taxon>Xylaria</taxon>
    </lineage>
</organism>
<gene>
    <name evidence="1" type="ORF">GQX73_g6760</name>
</gene>
<dbReference type="Proteomes" id="UP000481858">
    <property type="component" value="Unassembled WGS sequence"/>
</dbReference>
<dbReference type="EMBL" id="WUBL01000080">
    <property type="protein sequence ID" value="KAF2966808.1"/>
    <property type="molecule type" value="Genomic_DNA"/>
</dbReference>
<protein>
    <submittedName>
        <fullName evidence="1">Uncharacterized protein</fullName>
    </submittedName>
</protein>
<proteinExistence type="predicted"/>
<comment type="caution">
    <text evidence="1">The sequence shown here is derived from an EMBL/GenBank/DDBJ whole genome shotgun (WGS) entry which is preliminary data.</text>
</comment>
<accession>A0A7C8MNV4</accession>
<name>A0A7C8MNV4_9PEZI</name>
<dbReference type="OrthoDB" id="5423818at2759"/>
<dbReference type="InParanoid" id="A0A7C8MNV4"/>
<keyword evidence="2" id="KW-1185">Reference proteome</keyword>
<sequence>MIDLQPIAQLPPRPVTELRTDPKHHASALFLLENLRALPLMMTRRENFPIFIYGQWHKPELPITLTNCVRICRIYLTRNTTPGGRELFYTAISEEATRLMNQLSTATKEELGICLAVQGIYVILIVLETHITQPDFIPELVVRRCDIDVMTHIARQCFEYDAYSPFDTDTIDNPNETWEEFIYAESRRRYAVFLSRT</sequence>